<keyword evidence="24" id="KW-0472">Membrane</keyword>
<evidence type="ECO:0000256" key="12">
    <source>
        <dbReference type="ARBA" id="ARBA00022801"/>
    </source>
</evidence>
<keyword evidence="13" id="KW-0067">ATP-binding</keyword>
<evidence type="ECO:0000256" key="2">
    <source>
        <dbReference type="ARBA" id="ARBA00001936"/>
    </source>
</evidence>
<dbReference type="PROSITE" id="PS50109">
    <property type="entry name" value="HIS_KIN"/>
    <property type="match status" value="1"/>
</dbReference>
<gene>
    <name evidence="27" type="ORF">GCM10010357_18080</name>
</gene>
<comment type="subcellular location">
    <subcellularLocation>
        <location evidence="4">Cell membrane</location>
        <topology evidence="4">Multi-pass membrane protein</topology>
    </subcellularLocation>
</comment>
<dbReference type="Pfam" id="PF00672">
    <property type="entry name" value="HAMP"/>
    <property type="match status" value="1"/>
</dbReference>
<dbReference type="InterPro" id="IPR036097">
    <property type="entry name" value="HisK_dim/P_sf"/>
</dbReference>
<dbReference type="SUPFAM" id="SSF47384">
    <property type="entry name" value="Homodimeric domain of signal transducing histidine kinase"/>
    <property type="match status" value="1"/>
</dbReference>
<evidence type="ECO:0000256" key="5">
    <source>
        <dbReference type="ARBA" id="ARBA00012438"/>
    </source>
</evidence>
<dbReference type="InterPro" id="IPR003660">
    <property type="entry name" value="HAMP_dom"/>
</dbReference>
<evidence type="ECO:0000259" key="26">
    <source>
        <dbReference type="PROSITE" id="PS50885"/>
    </source>
</evidence>
<dbReference type="EMBL" id="BAAABX010000019">
    <property type="protein sequence ID" value="GAA0397365.1"/>
    <property type="molecule type" value="Genomic_DNA"/>
</dbReference>
<dbReference type="Gene3D" id="3.30.565.10">
    <property type="entry name" value="Histidine kinase-like ATPase, C-terminal domain"/>
    <property type="match status" value="1"/>
</dbReference>
<dbReference type="PRINTS" id="PR00344">
    <property type="entry name" value="BCTRLSENSOR"/>
</dbReference>
<keyword evidence="19" id="KW-0843">Virulence</keyword>
<feature type="transmembrane region" description="Helical" evidence="24">
    <location>
        <begin position="20"/>
        <end position="39"/>
    </location>
</feature>
<keyword evidence="16 24" id="KW-1133">Transmembrane helix</keyword>
<dbReference type="SMART" id="SM00387">
    <property type="entry name" value="HATPase_c"/>
    <property type="match status" value="1"/>
</dbReference>
<evidence type="ECO:0000259" key="25">
    <source>
        <dbReference type="PROSITE" id="PS50109"/>
    </source>
</evidence>
<dbReference type="PROSITE" id="PS50885">
    <property type="entry name" value="HAMP"/>
    <property type="match status" value="1"/>
</dbReference>
<feature type="domain" description="HAMP" evidence="26">
    <location>
        <begin position="161"/>
        <end position="213"/>
    </location>
</feature>
<evidence type="ECO:0000256" key="22">
    <source>
        <dbReference type="ARBA" id="ARBA00041776"/>
    </source>
</evidence>
<evidence type="ECO:0000256" key="21">
    <source>
        <dbReference type="ARBA" id="ARBA00040454"/>
    </source>
</evidence>
<evidence type="ECO:0000256" key="15">
    <source>
        <dbReference type="ARBA" id="ARBA00022912"/>
    </source>
</evidence>
<evidence type="ECO:0000256" key="1">
    <source>
        <dbReference type="ARBA" id="ARBA00000085"/>
    </source>
</evidence>
<keyword evidence="7" id="KW-0597">Phosphoprotein</keyword>
<dbReference type="PANTHER" id="PTHR44936:SF9">
    <property type="entry name" value="SENSOR PROTEIN CREC"/>
    <property type="match status" value="1"/>
</dbReference>
<evidence type="ECO:0000256" key="10">
    <source>
        <dbReference type="ARBA" id="ARBA00022741"/>
    </source>
</evidence>
<evidence type="ECO:0000313" key="27">
    <source>
        <dbReference type="EMBL" id="GAA0397365.1"/>
    </source>
</evidence>
<dbReference type="CDD" id="cd00082">
    <property type="entry name" value="HisKA"/>
    <property type="match status" value="1"/>
</dbReference>
<dbReference type="Gene3D" id="1.10.8.500">
    <property type="entry name" value="HAMP domain in histidine kinase"/>
    <property type="match status" value="1"/>
</dbReference>
<comment type="catalytic activity">
    <reaction evidence="1">
        <text>ATP + protein L-histidine = ADP + protein N-phospho-L-histidine.</text>
        <dbReference type="EC" id="2.7.13.3"/>
    </reaction>
</comment>
<dbReference type="Gene3D" id="1.10.287.130">
    <property type="match status" value="1"/>
</dbReference>
<feature type="compositionally biased region" description="Basic and acidic residues" evidence="23">
    <location>
        <begin position="421"/>
        <end position="430"/>
    </location>
</feature>
<evidence type="ECO:0000256" key="7">
    <source>
        <dbReference type="ARBA" id="ARBA00022553"/>
    </source>
</evidence>
<evidence type="ECO:0000256" key="17">
    <source>
        <dbReference type="ARBA" id="ARBA00023012"/>
    </source>
</evidence>
<dbReference type="PANTHER" id="PTHR44936">
    <property type="entry name" value="SENSOR PROTEIN CREC"/>
    <property type="match status" value="1"/>
</dbReference>
<dbReference type="Pfam" id="PF00512">
    <property type="entry name" value="HisKA"/>
    <property type="match status" value="1"/>
</dbReference>
<comment type="cofactor">
    <cofactor evidence="3">
        <name>Mg(2+)</name>
        <dbReference type="ChEBI" id="CHEBI:18420"/>
    </cofactor>
</comment>
<dbReference type="Proteomes" id="UP001500879">
    <property type="component" value="Unassembled WGS sequence"/>
</dbReference>
<evidence type="ECO:0000256" key="20">
    <source>
        <dbReference type="ARBA" id="ARBA00023211"/>
    </source>
</evidence>
<proteinExistence type="predicted"/>
<dbReference type="InterPro" id="IPR003661">
    <property type="entry name" value="HisK_dim/P_dom"/>
</dbReference>
<keyword evidence="11 27" id="KW-0418">Kinase</keyword>
<dbReference type="SUPFAM" id="SSF55874">
    <property type="entry name" value="ATPase domain of HSP90 chaperone/DNA topoisomerase II/histidine kinase"/>
    <property type="match status" value="1"/>
</dbReference>
<evidence type="ECO:0000256" key="11">
    <source>
        <dbReference type="ARBA" id="ARBA00022777"/>
    </source>
</evidence>
<keyword evidence="18" id="KW-0346">Stress response</keyword>
<evidence type="ECO:0000256" key="16">
    <source>
        <dbReference type="ARBA" id="ARBA00022989"/>
    </source>
</evidence>
<evidence type="ECO:0000256" key="18">
    <source>
        <dbReference type="ARBA" id="ARBA00023016"/>
    </source>
</evidence>
<keyword evidence="17" id="KW-0902">Two-component regulatory system</keyword>
<evidence type="ECO:0000256" key="8">
    <source>
        <dbReference type="ARBA" id="ARBA00022679"/>
    </source>
</evidence>
<comment type="caution">
    <text evidence="27">The sequence shown here is derived from an EMBL/GenBank/DDBJ whole genome shotgun (WGS) entry which is preliminary data.</text>
</comment>
<feature type="transmembrane region" description="Helical" evidence="24">
    <location>
        <begin position="140"/>
        <end position="163"/>
    </location>
</feature>
<evidence type="ECO:0000256" key="24">
    <source>
        <dbReference type="SAM" id="Phobius"/>
    </source>
</evidence>
<evidence type="ECO:0000256" key="19">
    <source>
        <dbReference type="ARBA" id="ARBA00023026"/>
    </source>
</evidence>
<keyword evidence="15" id="KW-0904">Protein phosphatase</keyword>
<evidence type="ECO:0000256" key="14">
    <source>
        <dbReference type="ARBA" id="ARBA00022842"/>
    </source>
</evidence>
<keyword evidence="10" id="KW-0547">Nucleotide-binding</keyword>
<name>A0ABP3ICH8_9ACTN</name>
<dbReference type="InterPro" id="IPR003594">
    <property type="entry name" value="HATPase_dom"/>
</dbReference>
<accession>A0ABP3ICH8</accession>
<dbReference type="GO" id="GO:0016301">
    <property type="term" value="F:kinase activity"/>
    <property type="evidence" value="ECO:0007669"/>
    <property type="project" value="UniProtKB-KW"/>
</dbReference>
<keyword evidence="28" id="KW-1185">Reference proteome</keyword>
<dbReference type="Pfam" id="PF02518">
    <property type="entry name" value="HATPase_c"/>
    <property type="match status" value="1"/>
</dbReference>
<dbReference type="RefSeq" id="WP_344021839.1">
    <property type="nucleotide sequence ID" value="NZ_BAAABX010000019.1"/>
</dbReference>
<reference evidence="28" key="1">
    <citation type="journal article" date="2019" name="Int. J. Syst. Evol. Microbiol.">
        <title>The Global Catalogue of Microorganisms (GCM) 10K type strain sequencing project: providing services to taxonomists for standard genome sequencing and annotation.</title>
        <authorList>
            <consortium name="The Broad Institute Genomics Platform"/>
            <consortium name="The Broad Institute Genome Sequencing Center for Infectious Disease"/>
            <person name="Wu L."/>
            <person name="Ma J."/>
        </authorList>
    </citation>
    <scope>NUCLEOTIDE SEQUENCE [LARGE SCALE GENOMIC DNA]</scope>
    <source>
        <strain evidence="28">JCM 4788</strain>
    </source>
</reference>
<dbReference type="EC" id="2.7.13.3" evidence="5"/>
<keyword evidence="12" id="KW-0378">Hydrolase</keyword>
<evidence type="ECO:0000256" key="23">
    <source>
        <dbReference type="SAM" id="MobiDB-lite"/>
    </source>
</evidence>
<dbReference type="InterPro" id="IPR036890">
    <property type="entry name" value="HATPase_C_sf"/>
</dbReference>
<protein>
    <recommendedName>
        <fullName evidence="21">Signal transduction histidine-protein kinase/phosphatase MprB</fullName>
        <ecNumber evidence="5">2.7.13.3</ecNumber>
    </recommendedName>
    <alternativeName>
        <fullName evidence="22">Mycobacterial persistence regulator B</fullName>
    </alternativeName>
</protein>
<organism evidence="27 28">
    <name type="scientific">Streptomyces luteireticuli</name>
    <dbReference type="NCBI Taxonomy" id="173858"/>
    <lineage>
        <taxon>Bacteria</taxon>
        <taxon>Bacillati</taxon>
        <taxon>Actinomycetota</taxon>
        <taxon>Actinomycetes</taxon>
        <taxon>Kitasatosporales</taxon>
        <taxon>Streptomycetaceae</taxon>
        <taxon>Streptomyces</taxon>
    </lineage>
</organism>
<evidence type="ECO:0000256" key="4">
    <source>
        <dbReference type="ARBA" id="ARBA00004651"/>
    </source>
</evidence>
<keyword evidence="9 24" id="KW-0812">Transmembrane</keyword>
<feature type="region of interest" description="Disordered" evidence="23">
    <location>
        <begin position="406"/>
        <end position="430"/>
    </location>
</feature>
<dbReference type="InterPro" id="IPR050980">
    <property type="entry name" value="2C_sensor_his_kinase"/>
</dbReference>
<evidence type="ECO:0000256" key="13">
    <source>
        <dbReference type="ARBA" id="ARBA00022840"/>
    </source>
</evidence>
<evidence type="ECO:0000313" key="28">
    <source>
        <dbReference type="Proteomes" id="UP001500879"/>
    </source>
</evidence>
<keyword evidence="8" id="KW-0808">Transferase</keyword>
<evidence type="ECO:0000256" key="6">
    <source>
        <dbReference type="ARBA" id="ARBA00022475"/>
    </source>
</evidence>
<dbReference type="CDD" id="cd06225">
    <property type="entry name" value="HAMP"/>
    <property type="match status" value="1"/>
</dbReference>
<dbReference type="InterPro" id="IPR005467">
    <property type="entry name" value="His_kinase_dom"/>
</dbReference>
<comment type="cofactor">
    <cofactor evidence="2">
        <name>Mn(2+)</name>
        <dbReference type="ChEBI" id="CHEBI:29035"/>
    </cofactor>
</comment>
<dbReference type="InterPro" id="IPR004358">
    <property type="entry name" value="Sig_transdc_His_kin-like_C"/>
</dbReference>
<sequence>MAALRSPAAVLARVGLRTKTALVIAGTAAAVAALIAFLVHQRTAEDQQRQAARAADAQLLRALEDHAIGIDTDALVNPRELPAALRKAVTDRPVRATYLQSPGNGRDPVMWAAARSGDDVVAVSRSYAPQVRAQADLNRVLIGAGAGATAFGCVLGVAVAAWAGRRIGAAARTARQIADGDLTARVRPTGTDQIAQLGAAVDTMADALGSRLEAERRVTADVAHELRTPVAGLVTAAGLLPPGRPADLVRKGVGHLRLLVEDVLEVARLDVPGVEQARYEEVELSSLARRAAAAARGAAADGPAVPADVEVLVRTDAVVETDPRRVERVLTNLITNARRHGAPPFVLEVDAPALRVRDHGPGFPGDLLAEGPRRFRTGARGRGTGLGLTIVTGQAQVLGARVTYENPPDGGARATLTLPENPRHQHSTDR</sequence>
<keyword evidence="14" id="KW-0460">Magnesium</keyword>
<feature type="domain" description="Histidine kinase" evidence="25">
    <location>
        <begin position="221"/>
        <end position="422"/>
    </location>
</feature>
<dbReference type="SUPFAM" id="SSF158472">
    <property type="entry name" value="HAMP domain-like"/>
    <property type="match status" value="1"/>
</dbReference>
<dbReference type="SMART" id="SM00304">
    <property type="entry name" value="HAMP"/>
    <property type="match status" value="1"/>
</dbReference>
<keyword evidence="6" id="KW-1003">Cell membrane</keyword>
<evidence type="ECO:0000256" key="3">
    <source>
        <dbReference type="ARBA" id="ARBA00001946"/>
    </source>
</evidence>
<dbReference type="SMART" id="SM00388">
    <property type="entry name" value="HisKA"/>
    <property type="match status" value="1"/>
</dbReference>
<keyword evidence="20" id="KW-0464">Manganese</keyword>
<evidence type="ECO:0000256" key="9">
    <source>
        <dbReference type="ARBA" id="ARBA00022692"/>
    </source>
</evidence>